<evidence type="ECO:0000313" key="1">
    <source>
        <dbReference type="EMBL" id="KAH7940855.1"/>
    </source>
</evidence>
<proteinExistence type="predicted"/>
<dbReference type="EMBL" id="CM023476">
    <property type="protein sequence ID" value="KAH7940855.1"/>
    <property type="molecule type" value="Genomic_DNA"/>
</dbReference>
<comment type="caution">
    <text evidence="1">The sequence shown here is derived from an EMBL/GenBank/DDBJ whole genome shotgun (WGS) entry which is preliminary data.</text>
</comment>
<gene>
    <name evidence="1" type="ORF">HPB49_006981</name>
</gene>
<organism evidence="1 2">
    <name type="scientific">Dermacentor silvarum</name>
    <name type="common">Tick</name>
    <dbReference type="NCBI Taxonomy" id="543639"/>
    <lineage>
        <taxon>Eukaryota</taxon>
        <taxon>Metazoa</taxon>
        <taxon>Ecdysozoa</taxon>
        <taxon>Arthropoda</taxon>
        <taxon>Chelicerata</taxon>
        <taxon>Arachnida</taxon>
        <taxon>Acari</taxon>
        <taxon>Parasitiformes</taxon>
        <taxon>Ixodida</taxon>
        <taxon>Ixodoidea</taxon>
        <taxon>Ixodidae</taxon>
        <taxon>Rhipicephalinae</taxon>
        <taxon>Dermacentor</taxon>
    </lineage>
</organism>
<evidence type="ECO:0000313" key="2">
    <source>
        <dbReference type="Proteomes" id="UP000821865"/>
    </source>
</evidence>
<accession>A0ACB8CDL0</accession>
<sequence length="89" mass="10635">MHSYTVKKKIEVVEWHRHNGKNVHATARHFSLDRKRIREWEKKYETLLQQNFGKAKLRRKLSNGAPVFSEEVDDALFEFLEREKAQGVL</sequence>
<name>A0ACB8CDL0_DERSI</name>
<dbReference type="Proteomes" id="UP000821865">
    <property type="component" value="Chromosome 7"/>
</dbReference>
<reference evidence="1" key="1">
    <citation type="submission" date="2020-05" db="EMBL/GenBank/DDBJ databases">
        <title>Large-scale comparative analyses of tick genomes elucidate their genetic diversity and vector capacities.</title>
        <authorList>
            <person name="Jia N."/>
            <person name="Wang J."/>
            <person name="Shi W."/>
            <person name="Du L."/>
            <person name="Sun Y."/>
            <person name="Zhan W."/>
            <person name="Jiang J."/>
            <person name="Wang Q."/>
            <person name="Zhang B."/>
            <person name="Ji P."/>
            <person name="Sakyi L.B."/>
            <person name="Cui X."/>
            <person name="Yuan T."/>
            <person name="Jiang B."/>
            <person name="Yang W."/>
            <person name="Lam T.T.-Y."/>
            <person name="Chang Q."/>
            <person name="Ding S."/>
            <person name="Wang X."/>
            <person name="Zhu J."/>
            <person name="Ruan X."/>
            <person name="Zhao L."/>
            <person name="Wei J."/>
            <person name="Que T."/>
            <person name="Du C."/>
            <person name="Cheng J."/>
            <person name="Dai P."/>
            <person name="Han X."/>
            <person name="Huang E."/>
            <person name="Gao Y."/>
            <person name="Liu J."/>
            <person name="Shao H."/>
            <person name="Ye R."/>
            <person name="Li L."/>
            <person name="Wei W."/>
            <person name="Wang X."/>
            <person name="Wang C."/>
            <person name="Yang T."/>
            <person name="Huo Q."/>
            <person name="Li W."/>
            <person name="Guo W."/>
            <person name="Chen H."/>
            <person name="Zhou L."/>
            <person name="Ni X."/>
            <person name="Tian J."/>
            <person name="Zhou Y."/>
            <person name="Sheng Y."/>
            <person name="Liu T."/>
            <person name="Pan Y."/>
            <person name="Xia L."/>
            <person name="Li J."/>
            <person name="Zhao F."/>
            <person name="Cao W."/>
        </authorList>
    </citation>
    <scope>NUCLEOTIDE SEQUENCE</scope>
    <source>
        <strain evidence="1">Dsil-2018</strain>
    </source>
</reference>
<protein>
    <submittedName>
        <fullName evidence="1">Uncharacterized protein</fullName>
    </submittedName>
</protein>
<keyword evidence="2" id="KW-1185">Reference proteome</keyword>